<protein>
    <recommendedName>
        <fullName evidence="6">Ribosomal protein L35A</fullName>
    </recommendedName>
</protein>
<evidence type="ECO:0000256" key="2">
    <source>
        <dbReference type="ARBA" id="ARBA00022980"/>
    </source>
</evidence>
<evidence type="ECO:0000256" key="3">
    <source>
        <dbReference type="ARBA" id="ARBA00023274"/>
    </source>
</evidence>
<dbReference type="GO" id="GO:0005840">
    <property type="term" value="C:ribosome"/>
    <property type="evidence" value="ECO:0007669"/>
    <property type="project" value="UniProtKB-KW"/>
</dbReference>
<dbReference type="Gene3D" id="2.40.10.190">
    <property type="entry name" value="translation elongation factor selb, chain A, domain 4"/>
    <property type="match status" value="1"/>
</dbReference>
<keyword evidence="2" id="KW-0689">Ribosomal protein</keyword>
<sequence length="108" mass="12108">MGADHGSISTDMLQNQTVDFVAWMGINGRSKSNQYPSTSLIQIEGVNTKEEVGSYAGKRMAYIYKAKVKKNESYYRCIWGKVIRPHGNNGVGSRVRVFMYPNHAAVDM</sequence>
<dbReference type="Proteomes" id="UP001187471">
    <property type="component" value="Unassembled WGS sequence"/>
</dbReference>
<dbReference type="Pfam" id="PF01247">
    <property type="entry name" value="Ribosomal_L35Ae"/>
    <property type="match status" value="1"/>
</dbReference>
<gene>
    <name evidence="4" type="ORF">RJ640_014287</name>
</gene>
<dbReference type="EMBL" id="JAVXUO010002530">
    <property type="protein sequence ID" value="KAK2972229.1"/>
    <property type="molecule type" value="Genomic_DNA"/>
</dbReference>
<dbReference type="GO" id="GO:0006412">
    <property type="term" value="P:translation"/>
    <property type="evidence" value="ECO:0007669"/>
    <property type="project" value="InterPro"/>
</dbReference>
<evidence type="ECO:0008006" key="6">
    <source>
        <dbReference type="Google" id="ProtNLM"/>
    </source>
</evidence>
<name>A0AA88QK84_9ASTE</name>
<accession>A0AA88QK84</accession>
<feature type="non-terminal residue" evidence="4">
    <location>
        <position position="1"/>
    </location>
</feature>
<proteinExistence type="inferred from homology"/>
<dbReference type="InterPro" id="IPR009000">
    <property type="entry name" value="Transl_B-barrel_sf"/>
</dbReference>
<comment type="similarity">
    <text evidence="1">Belongs to the eukaryotic ribosomal protein eL33 family.</text>
</comment>
<keyword evidence="3" id="KW-0687">Ribonucleoprotein</keyword>
<evidence type="ECO:0000256" key="1">
    <source>
        <dbReference type="ARBA" id="ARBA00009269"/>
    </source>
</evidence>
<evidence type="ECO:0000313" key="5">
    <source>
        <dbReference type="Proteomes" id="UP001187471"/>
    </source>
</evidence>
<dbReference type="InterPro" id="IPR001780">
    <property type="entry name" value="Ribosomal_eL33"/>
</dbReference>
<dbReference type="GO" id="GO:1990904">
    <property type="term" value="C:ribonucleoprotein complex"/>
    <property type="evidence" value="ECO:0007669"/>
    <property type="project" value="UniProtKB-KW"/>
</dbReference>
<dbReference type="SUPFAM" id="SSF50447">
    <property type="entry name" value="Translation proteins"/>
    <property type="match status" value="1"/>
</dbReference>
<comment type="caution">
    <text evidence="4">The sequence shown here is derived from an EMBL/GenBank/DDBJ whole genome shotgun (WGS) entry which is preliminary data.</text>
</comment>
<dbReference type="AlphaFoldDB" id="A0AA88QK84"/>
<reference evidence="4" key="1">
    <citation type="submission" date="2022-12" db="EMBL/GenBank/DDBJ databases">
        <title>Draft genome assemblies for two species of Escallonia (Escalloniales).</title>
        <authorList>
            <person name="Chanderbali A."/>
            <person name="Dervinis C."/>
            <person name="Anghel I."/>
            <person name="Soltis D."/>
            <person name="Soltis P."/>
            <person name="Zapata F."/>
        </authorList>
    </citation>
    <scope>NUCLEOTIDE SEQUENCE</scope>
    <source>
        <strain evidence="4">UCBG92.1500</strain>
        <tissue evidence="4">Leaf</tissue>
    </source>
</reference>
<dbReference type="GO" id="GO:0003735">
    <property type="term" value="F:structural constituent of ribosome"/>
    <property type="evidence" value="ECO:0007669"/>
    <property type="project" value="InterPro"/>
</dbReference>
<evidence type="ECO:0000313" key="4">
    <source>
        <dbReference type="EMBL" id="KAK2972229.1"/>
    </source>
</evidence>
<dbReference type="PANTHER" id="PTHR10902">
    <property type="entry name" value="60S RIBOSOMAL PROTEIN L35A"/>
    <property type="match status" value="1"/>
</dbReference>
<organism evidence="4 5">
    <name type="scientific">Escallonia rubra</name>
    <dbReference type="NCBI Taxonomy" id="112253"/>
    <lineage>
        <taxon>Eukaryota</taxon>
        <taxon>Viridiplantae</taxon>
        <taxon>Streptophyta</taxon>
        <taxon>Embryophyta</taxon>
        <taxon>Tracheophyta</taxon>
        <taxon>Spermatophyta</taxon>
        <taxon>Magnoliopsida</taxon>
        <taxon>eudicotyledons</taxon>
        <taxon>Gunneridae</taxon>
        <taxon>Pentapetalae</taxon>
        <taxon>asterids</taxon>
        <taxon>campanulids</taxon>
        <taxon>Escalloniales</taxon>
        <taxon>Escalloniaceae</taxon>
        <taxon>Escallonia</taxon>
    </lineage>
</organism>
<dbReference type="InterPro" id="IPR038661">
    <property type="entry name" value="Ribosomal_eL33_sf"/>
</dbReference>
<keyword evidence="5" id="KW-1185">Reference proteome</keyword>